<dbReference type="AlphaFoldDB" id="A0A5B8CBF2"/>
<evidence type="ECO:0000313" key="1">
    <source>
        <dbReference type="EMBL" id="QDC36513.1"/>
    </source>
</evidence>
<organism evidence="1 2">
    <name type="scientific">Sphingobium fuliginis ATCC 27551</name>
    <dbReference type="NCBI Taxonomy" id="1208342"/>
    <lineage>
        <taxon>Bacteria</taxon>
        <taxon>Pseudomonadati</taxon>
        <taxon>Pseudomonadota</taxon>
        <taxon>Alphaproteobacteria</taxon>
        <taxon>Sphingomonadales</taxon>
        <taxon>Sphingomonadaceae</taxon>
        <taxon>Sphingobium</taxon>
    </lineage>
</organism>
<dbReference type="RefSeq" id="WP_021228601.1">
    <property type="nucleotide sequence ID" value="NZ_CP041016.1"/>
</dbReference>
<name>A0A5B8CBF2_SPHSA</name>
<protein>
    <submittedName>
        <fullName evidence="1">Uncharacterized protein</fullName>
    </submittedName>
</protein>
<accession>A0A5B8CBF2</accession>
<dbReference type="KEGG" id="sufl:FIL70_03890"/>
<sequence>MVSDPDIWNEIGTLTLDHDEQGAIALPPAYEPDDKTGPLREILGTFLAAAPEVRSRFSMVLENGQAFNDRDISELLSRPDCPVR</sequence>
<dbReference type="Proteomes" id="UP000311469">
    <property type="component" value="Chromosome cSF1"/>
</dbReference>
<proteinExistence type="predicted"/>
<gene>
    <name evidence="1" type="ORF">FIL70_03890</name>
</gene>
<dbReference type="EMBL" id="CP041016">
    <property type="protein sequence ID" value="QDC36513.1"/>
    <property type="molecule type" value="Genomic_DNA"/>
</dbReference>
<reference evidence="1 2" key="1">
    <citation type="submission" date="2019-06" db="EMBL/GenBank/DDBJ databases">
        <title>Genome organization and adaptive potential of archetypical organophosphate degarding Sphingobium fuliginis ATCC 27551.</title>
        <authorList>
            <person name="Sarwar A."/>
            <person name="Parthasarathy S."/>
            <person name="Singh C."/>
            <person name="Siddavattam D."/>
        </authorList>
    </citation>
    <scope>NUCLEOTIDE SEQUENCE [LARGE SCALE GENOMIC DNA]</scope>
    <source>
        <strain evidence="1 2">ATCC 27551</strain>
    </source>
</reference>
<evidence type="ECO:0000313" key="2">
    <source>
        <dbReference type="Proteomes" id="UP000311469"/>
    </source>
</evidence>